<keyword evidence="2" id="KW-1185">Reference proteome</keyword>
<evidence type="ECO:0000313" key="2">
    <source>
        <dbReference type="Proteomes" id="UP001596143"/>
    </source>
</evidence>
<protein>
    <submittedName>
        <fullName evidence="1">Ferredoxin</fullName>
    </submittedName>
</protein>
<organism evidence="1 2">
    <name type="scientific">Aliibacillus thermotolerans</name>
    <dbReference type="NCBI Taxonomy" id="1834418"/>
    <lineage>
        <taxon>Bacteria</taxon>
        <taxon>Bacillati</taxon>
        <taxon>Bacillota</taxon>
        <taxon>Bacilli</taxon>
        <taxon>Bacillales</taxon>
        <taxon>Bacillaceae</taxon>
        <taxon>Aliibacillus</taxon>
    </lineage>
</organism>
<name>A0ABW0U6N3_9BACI</name>
<dbReference type="Pfam" id="PF01257">
    <property type="entry name" value="2Fe-2S_thioredx"/>
    <property type="match status" value="1"/>
</dbReference>
<dbReference type="CDD" id="cd02980">
    <property type="entry name" value="TRX_Fd_family"/>
    <property type="match status" value="1"/>
</dbReference>
<dbReference type="EMBL" id="JBHSPF010000022">
    <property type="protein sequence ID" value="MFC5628427.1"/>
    <property type="molecule type" value="Genomic_DNA"/>
</dbReference>
<proteinExistence type="predicted"/>
<comment type="caution">
    <text evidence="1">The sequence shown here is derived from an EMBL/GenBank/DDBJ whole genome shotgun (WGS) entry which is preliminary data.</text>
</comment>
<dbReference type="Proteomes" id="UP001596143">
    <property type="component" value="Unassembled WGS sequence"/>
</dbReference>
<dbReference type="Gene3D" id="3.40.30.10">
    <property type="entry name" value="Glutaredoxin"/>
    <property type="match status" value="1"/>
</dbReference>
<sequence length="126" mass="14249">MPTWNLSDMHHHILLCNGSNCTSAGAEEVTRAVRAEIKARGLNHQIHTTRTRCNGRCEDKCVSIVYPDGIWYKNLTPEDAAPFIDSIMNQEENLADKISHQFNGVHFERTEGTIVGKEKRSKNLTK</sequence>
<reference evidence="2" key="1">
    <citation type="journal article" date="2019" name="Int. J. Syst. Evol. Microbiol.">
        <title>The Global Catalogue of Microorganisms (GCM) 10K type strain sequencing project: providing services to taxonomists for standard genome sequencing and annotation.</title>
        <authorList>
            <consortium name="The Broad Institute Genomics Platform"/>
            <consortium name="The Broad Institute Genome Sequencing Center for Infectious Disease"/>
            <person name="Wu L."/>
            <person name="Ma J."/>
        </authorList>
    </citation>
    <scope>NUCLEOTIDE SEQUENCE [LARGE SCALE GENOMIC DNA]</scope>
    <source>
        <strain evidence="2">CGMCC 1.15790</strain>
    </source>
</reference>
<dbReference type="InterPro" id="IPR036249">
    <property type="entry name" value="Thioredoxin-like_sf"/>
</dbReference>
<accession>A0ABW0U6N3</accession>
<evidence type="ECO:0000313" key="1">
    <source>
        <dbReference type="EMBL" id="MFC5628427.1"/>
    </source>
</evidence>
<dbReference type="RefSeq" id="WP_270898305.1">
    <property type="nucleotide sequence ID" value="NZ_JBHSPF010000022.1"/>
</dbReference>
<dbReference type="SUPFAM" id="SSF52833">
    <property type="entry name" value="Thioredoxin-like"/>
    <property type="match status" value="1"/>
</dbReference>
<gene>
    <name evidence="1" type="ORF">ACFPTR_05885</name>
</gene>